<evidence type="ECO:0000313" key="4">
    <source>
        <dbReference type="Proteomes" id="UP000570851"/>
    </source>
</evidence>
<accession>A0ABR6SBT8</accession>
<dbReference type="InterPro" id="IPR002656">
    <property type="entry name" value="Acyl_transf_3_dom"/>
</dbReference>
<name>A0ABR6SBT8_ANAVA</name>
<keyword evidence="3" id="KW-0012">Acyltransferase</keyword>
<dbReference type="GeneID" id="58722408"/>
<feature type="transmembrane region" description="Helical" evidence="1">
    <location>
        <begin position="302"/>
        <end position="320"/>
    </location>
</feature>
<reference evidence="3 4" key="1">
    <citation type="submission" date="2019-11" db="EMBL/GenBank/DDBJ databases">
        <title>Comparison of genomes from free-living endosymbiotic cyanobacteria isolated from Azolla.</title>
        <authorList>
            <person name="Thiel T."/>
            <person name="Pratte B."/>
        </authorList>
    </citation>
    <scope>NUCLEOTIDE SEQUENCE [LARGE SCALE GENOMIC DNA]</scope>
    <source>
        <strain evidence="3 4">N2B</strain>
    </source>
</reference>
<evidence type="ECO:0000256" key="1">
    <source>
        <dbReference type="SAM" id="Phobius"/>
    </source>
</evidence>
<dbReference type="Proteomes" id="UP000570851">
    <property type="component" value="Unassembled WGS sequence"/>
</dbReference>
<dbReference type="GO" id="GO:0016746">
    <property type="term" value="F:acyltransferase activity"/>
    <property type="evidence" value="ECO:0007669"/>
    <property type="project" value="UniProtKB-KW"/>
</dbReference>
<protein>
    <submittedName>
        <fullName evidence="3">Acyltransferase</fullName>
    </submittedName>
</protein>
<feature type="transmembrane region" description="Helical" evidence="1">
    <location>
        <begin position="159"/>
        <end position="178"/>
    </location>
</feature>
<dbReference type="PANTHER" id="PTHR23028">
    <property type="entry name" value="ACETYLTRANSFERASE"/>
    <property type="match status" value="1"/>
</dbReference>
<feature type="transmembrane region" description="Helical" evidence="1">
    <location>
        <begin position="185"/>
        <end position="203"/>
    </location>
</feature>
<feature type="transmembrane region" description="Helical" evidence="1">
    <location>
        <begin position="243"/>
        <end position="261"/>
    </location>
</feature>
<sequence>MTNDVKHIKPLTSIRGIAALSVVILHFSYYALPKTGVILSSHSAFFYNSYLWVDFFFILSGFIMTHVYINHFSSGVNLHKYCSYLFSRFARIYPLHIFILILFIGLEIIKIFLPNAEPFTEKFNLTALFANIFMLQAFALNCPPLFWCNTYWNEPAWSISVEFIIYFIFPSLLIKLLNNQQKDDLLIYFFSLTLLFLVTLTRGNLDSIIGIPSIARCGLECIIGIITYKVYRKGNYQKYWNNNLLTIVSLLWIFLIMNFNWDDSRLIRSIHDWIVLPGFSLLILSLSVNKNNVMTKFLKSSFIVYLGTISYSIYMIHWFIQEALKVFWFYKFNVTFGSTFNEYQSMISLGIFMVIVLCSASLIHNFIEVPGRNSLKYKFLTKQ</sequence>
<evidence type="ECO:0000259" key="2">
    <source>
        <dbReference type="Pfam" id="PF01757"/>
    </source>
</evidence>
<dbReference type="PANTHER" id="PTHR23028:SF53">
    <property type="entry name" value="ACYL_TRANSF_3 DOMAIN-CONTAINING PROTEIN"/>
    <property type="match status" value="1"/>
</dbReference>
<feature type="domain" description="Acyltransferase 3" evidence="2">
    <location>
        <begin position="14"/>
        <end position="358"/>
    </location>
</feature>
<evidence type="ECO:0000313" key="3">
    <source>
        <dbReference type="EMBL" id="MBC1303870.1"/>
    </source>
</evidence>
<feature type="transmembrane region" description="Helical" evidence="1">
    <location>
        <begin position="346"/>
        <end position="367"/>
    </location>
</feature>
<feature type="transmembrane region" description="Helical" evidence="1">
    <location>
        <begin position="44"/>
        <end position="69"/>
    </location>
</feature>
<comment type="caution">
    <text evidence="3">The sequence shown here is derived from an EMBL/GenBank/DDBJ whole genome shotgun (WGS) entry which is preliminary data.</text>
</comment>
<feature type="transmembrane region" description="Helical" evidence="1">
    <location>
        <begin position="12"/>
        <end position="32"/>
    </location>
</feature>
<keyword evidence="1" id="KW-0812">Transmembrane</keyword>
<keyword evidence="1" id="KW-1133">Transmembrane helix</keyword>
<keyword evidence="3" id="KW-0808">Transferase</keyword>
<feature type="transmembrane region" description="Helical" evidence="1">
    <location>
        <begin position="273"/>
        <end position="290"/>
    </location>
</feature>
<keyword evidence="1" id="KW-0472">Membrane</keyword>
<organism evidence="3 4">
    <name type="scientific">Trichormus variabilis N2B</name>
    <dbReference type="NCBI Taxonomy" id="2681315"/>
    <lineage>
        <taxon>Bacteria</taxon>
        <taxon>Bacillati</taxon>
        <taxon>Cyanobacteriota</taxon>
        <taxon>Cyanophyceae</taxon>
        <taxon>Nostocales</taxon>
        <taxon>Nostocaceae</taxon>
        <taxon>Trichormus</taxon>
    </lineage>
</organism>
<dbReference type="InterPro" id="IPR050879">
    <property type="entry name" value="Acyltransferase_3"/>
</dbReference>
<proteinExistence type="predicted"/>
<dbReference type="Pfam" id="PF01757">
    <property type="entry name" value="Acyl_transf_3"/>
    <property type="match status" value="1"/>
</dbReference>
<dbReference type="EMBL" id="JACKZP010000079">
    <property type="protein sequence ID" value="MBC1303870.1"/>
    <property type="molecule type" value="Genomic_DNA"/>
</dbReference>
<gene>
    <name evidence="3" type="ORF">GNE12_18340</name>
</gene>
<feature type="transmembrane region" description="Helical" evidence="1">
    <location>
        <begin position="89"/>
        <end position="113"/>
    </location>
</feature>
<dbReference type="RefSeq" id="WP_011321494.1">
    <property type="nucleotide sequence ID" value="NZ_JACKZP010000079.1"/>
</dbReference>
<keyword evidence="4" id="KW-1185">Reference proteome</keyword>
<feature type="transmembrane region" description="Helical" evidence="1">
    <location>
        <begin position="209"/>
        <end position="231"/>
    </location>
</feature>